<dbReference type="VEuPathDB" id="FungiDB:PADG_08711"/>
<accession>C1GN75</accession>
<dbReference type="PANTHER" id="PTHR35896">
    <property type="entry name" value="IG-LIKE DOMAIN-CONTAINING PROTEIN"/>
    <property type="match status" value="1"/>
</dbReference>
<dbReference type="Proteomes" id="UP000001628">
    <property type="component" value="Unassembled WGS sequence"/>
</dbReference>
<protein>
    <submittedName>
        <fullName evidence="2">Uncharacterized protein</fullName>
    </submittedName>
</protein>
<dbReference type="KEGG" id="pbn:PADG_08711"/>
<evidence type="ECO:0000256" key="1">
    <source>
        <dbReference type="SAM" id="Phobius"/>
    </source>
</evidence>
<keyword evidence="1" id="KW-0812">Transmembrane</keyword>
<name>C1GN75_PARBD</name>
<organism evidence="2 3">
    <name type="scientific">Paracoccidioides brasiliensis (strain Pb18)</name>
    <dbReference type="NCBI Taxonomy" id="502780"/>
    <lineage>
        <taxon>Eukaryota</taxon>
        <taxon>Fungi</taxon>
        <taxon>Dikarya</taxon>
        <taxon>Ascomycota</taxon>
        <taxon>Pezizomycotina</taxon>
        <taxon>Eurotiomycetes</taxon>
        <taxon>Eurotiomycetidae</taxon>
        <taxon>Onygenales</taxon>
        <taxon>Ajellomycetaceae</taxon>
        <taxon>Paracoccidioides</taxon>
    </lineage>
</organism>
<proteinExistence type="predicted"/>
<evidence type="ECO:0000313" key="3">
    <source>
        <dbReference type="Proteomes" id="UP000001628"/>
    </source>
</evidence>
<dbReference type="InParanoid" id="C1GN75"/>
<gene>
    <name evidence="2" type="ORF">PADG_08711</name>
</gene>
<dbReference type="PANTHER" id="PTHR35896:SF3">
    <property type="entry name" value="MAJOR FACILITATOR SUPERFAMILY TRANSPORTER"/>
    <property type="match status" value="1"/>
</dbReference>
<keyword evidence="3" id="KW-1185">Reference proteome</keyword>
<dbReference type="GeneID" id="22586909"/>
<dbReference type="InterPro" id="IPR053008">
    <property type="entry name" value="Phomopsin_biosynth_assoc"/>
</dbReference>
<dbReference type="RefSeq" id="XP_010764012.1">
    <property type="nucleotide sequence ID" value="XM_010765710.1"/>
</dbReference>
<dbReference type="AlphaFoldDB" id="C1GN75"/>
<dbReference type="EMBL" id="KN275992">
    <property type="protein sequence ID" value="EEH46277.1"/>
    <property type="molecule type" value="Genomic_DNA"/>
</dbReference>
<keyword evidence="1" id="KW-1133">Transmembrane helix</keyword>
<dbReference type="HOGENOM" id="CLU_1146924_0_0_1"/>
<dbReference type="eggNOG" id="ENOG502S165">
    <property type="taxonomic scope" value="Eukaryota"/>
</dbReference>
<reference evidence="2 3" key="1">
    <citation type="journal article" date="2011" name="PLoS Genet.">
        <title>Comparative genomic analysis of human fungal pathogens causing paracoccidioidomycosis.</title>
        <authorList>
            <person name="Desjardins C.A."/>
            <person name="Champion M.D."/>
            <person name="Holder J.W."/>
            <person name="Muszewska A."/>
            <person name="Goldberg J."/>
            <person name="Bailao A.M."/>
            <person name="Brigido M.M."/>
            <person name="Ferreira M.E."/>
            <person name="Garcia A.M."/>
            <person name="Grynberg M."/>
            <person name="Gujja S."/>
            <person name="Heiman D.I."/>
            <person name="Henn M.R."/>
            <person name="Kodira C.D."/>
            <person name="Leon-Narvaez H."/>
            <person name="Longo L.V."/>
            <person name="Ma L.J."/>
            <person name="Malavazi I."/>
            <person name="Matsuo A.L."/>
            <person name="Morais F.V."/>
            <person name="Pereira M."/>
            <person name="Rodriguez-Brito S."/>
            <person name="Sakthikumar S."/>
            <person name="Salem-Izacc S.M."/>
            <person name="Sykes S.M."/>
            <person name="Teixeira M.M."/>
            <person name="Vallejo M.C."/>
            <person name="Walter M.E."/>
            <person name="Yandava C."/>
            <person name="Young S."/>
            <person name="Zeng Q."/>
            <person name="Zucker J."/>
            <person name="Felipe M.S."/>
            <person name="Goldman G.H."/>
            <person name="Haas B.J."/>
            <person name="McEwen J.G."/>
            <person name="Nino-Vega G."/>
            <person name="Puccia R."/>
            <person name="San-Blas G."/>
            <person name="Soares C.M."/>
            <person name="Birren B.W."/>
            <person name="Cuomo C.A."/>
        </authorList>
    </citation>
    <scope>NUCLEOTIDE SEQUENCE [LARGE SCALE GENOMIC DNA]</scope>
    <source>
        <strain evidence="2 3">Pb18</strain>
    </source>
</reference>
<dbReference type="OrthoDB" id="3501153at2759"/>
<evidence type="ECO:0000313" key="2">
    <source>
        <dbReference type="EMBL" id="EEH46277.1"/>
    </source>
</evidence>
<keyword evidence="1" id="KW-0472">Membrane</keyword>
<dbReference type="OMA" id="YIVHCLY"/>
<sequence>MARLEDFYIQMGPDISSVDPILPQKLSKSVTKRTLRFRIYIFAISILSITGVTVVLISTLHRPLLSYSALSSLYTTSLRTISSNQLQRMQLLYTSQCGNSPSQARKRGCHFDMIDFSWQQANCWDEDLYTGFLTRYKDIWYWETPEGNPVPLDEVQAGLYPALHTNWNFYVVHCLYTLERMMQGSSSLQLLDDWSPRYSHAKQCTLDLKDTEKFLGNTMMTTVKMWYASCEAR</sequence>
<feature type="transmembrane region" description="Helical" evidence="1">
    <location>
        <begin position="37"/>
        <end position="58"/>
    </location>
</feature>